<comment type="caution">
    <text evidence="1">The sequence shown here is derived from an EMBL/GenBank/DDBJ whole genome shotgun (WGS) entry which is preliminary data.</text>
</comment>
<gene>
    <name evidence="1" type="ORF">GCM10010844_39870</name>
</gene>
<reference evidence="2" key="1">
    <citation type="journal article" date="2019" name="Int. J. Syst. Evol. Microbiol.">
        <title>The Global Catalogue of Microorganisms (GCM) 10K type strain sequencing project: providing services to taxonomists for standard genome sequencing and annotation.</title>
        <authorList>
            <consortium name="The Broad Institute Genomics Platform"/>
            <consortium name="The Broad Institute Genome Sequencing Center for Infectious Disease"/>
            <person name="Wu L."/>
            <person name="Ma J."/>
        </authorList>
    </citation>
    <scope>NUCLEOTIDE SEQUENCE [LARGE SCALE GENOMIC DNA]</scope>
    <source>
        <strain evidence="2">JCM 19173</strain>
    </source>
</reference>
<sequence length="228" mass="26816">MGTHYKLCCLIDNRDLVGQIKRFLYSLRDRNIKYKVYCDKEESLNSDWESFFEEINDFYVDVIFPRGAIRLNLKDLQSELFLHSYLHSATIYIESGYSTEFVGFRDQMIRLAATLHPYLAFSCSNGSQFDYISKSDRGFVPAKYYDTVLAFKSCFSGSASDMDAFYDSEFIDDYIWVSSPRRLGGEEPYRFIDVNGDHREDRGLKTIFDDARDRHMKTFLRTMRISEM</sequence>
<proteinExistence type="predicted"/>
<accession>A0ABQ2FQP0</accession>
<dbReference type="Proteomes" id="UP000604341">
    <property type="component" value="Unassembled WGS sequence"/>
</dbReference>
<evidence type="ECO:0008006" key="3">
    <source>
        <dbReference type="Google" id="ProtNLM"/>
    </source>
</evidence>
<evidence type="ECO:0000313" key="1">
    <source>
        <dbReference type="EMBL" id="GGL16996.1"/>
    </source>
</evidence>
<protein>
    <recommendedName>
        <fullName evidence="3">Glycosyltransferase</fullName>
    </recommendedName>
</protein>
<evidence type="ECO:0000313" key="2">
    <source>
        <dbReference type="Proteomes" id="UP000604341"/>
    </source>
</evidence>
<dbReference type="EMBL" id="BMPE01000023">
    <property type="protein sequence ID" value="GGL16996.1"/>
    <property type="molecule type" value="Genomic_DNA"/>
</dbReference>
<name>A0ABQ2FQP0_9DEIO</name>
<organism evidence="1 2">
    <name type="scientific">Deinococcus radiotolerans</name>
    <dbReference type="NCBI Taxonomy" id="1309407"/>
    <lineage>
        <taxon>Bacteria</taxon>
        <taxon>Thermotogati</taxon>
        <taxon>Deinococcota</taxon>
        <taxon>Deinococci</taxon>
        <taxon>Deinococcales</taxon>
        <taxon>Deinococcaceae</taxon>
        <taxon>Deinococcus</taxon>
    </lineage>
</organism>
<keyword evidence="2" id="KW-1185">Reference proteome</keyword>